<evidence type="ECO:0000313" key="1">
    <source>
        <dbReference type="EMBL" id="CEK58218.1"/>
    </source>
</evidence>
<sequence length="67" mass="7133">KQETPVANGFSISPAIPDLKNSIATYIFLTSSSATEIAASLKGFLCTTTNYFLHTQLIALVVSDLVV</sequence>
<accession>A0A0B6YPP3</accession>
<dbReference type="AlphaFoldDB" id="A0A0B6YPP3"/>
<protein>
    <submittedName>
        <fullName evidence="1">Uncharacterized protein</fullName>
    </submittedName>
</protein>
<feature type="non-terminal residue" evidence="1">
    <location>
        <position position="1"/>
    </location>
</feature>
<name>A0A0B6YPP3_9EUPU</name>
<organism evidence="1">
    <name type="scientific">Arion vulgaris</name>
    <dbReference type="NCBI Taxonomy" id="1028688"/>
    <lineage>
        <taxon>Eukaryota</taxon>
        <taxon>Metazoa</taxon>
        <taxon>Spiralia</taxon>
        <taxon>Lophotrochozoa</taxon>
        <taxon>Mollusca</taxon>
        <taxon>Gastropoda</taxon>
        <taxon>Heterobranchia</taxon>
        <taxon>Euthyneura</taxon>
        <taxon>Panpulmonata</taxon>
        <taxon>Eupulmonata</taxon>
        <taxon>Stylommatophora</taxon>
        <taxon>Helicina</taxon>
        <taxon>Arionoidea</taxon>
        <taxon>Arionidae</taxon>
        <taxon>Arion</taxon>
    </lineage>
</organism>
<proteinExistence type="predicted"/>
<reference evidence="1" key="1">
    <citation type="submission" date="2014-12" db="EMBL/GenBank/DDBJ databases">
        <title>Insight into the proteome of Arion vulgaris.</title>
        <authorList>
            <person name="Aradska J."/>
            <person name="Bulat T."/>
            <person name="Smidak R."/>
            <person name="Sarate P."/>
            <person name="Gangsoo J."/>
            <person name="Sialana F."/>
            <person name="Bilban M."/>
            <person name="Lubec G."/>
        </authorList>
    </citation>
    <scope>NUCLEOTIDE SEQUENCE</scope>
    <source>
        <tissue evidence="1">Skin</tissue>
    </source>
</reference>
<dbReference type="EMBL" id="HACG01011353">
    <property type="protein sequence ID" value="CEK58218.1"/>
    <property type="molecule type" value="Transcribed_RNA"/>
</dbReference>
<gene>
    <name evidence="1" type="primary">ORF32363</name>
</gene>